<dbReference type="PROSITE" id="PS50259">
    <property type="entry name" value="G_PROTEIN_RECEP_F3_4"/>
    <property type="match status" value="1"/>
</dbReference>
<keyword evidence="13" id="KW-0807">Transducer</keyword>
<evidence type="ECO:0000256" key="10">
    <source>
        <dbReference type="ARBA" id="ARBA00023157"/>
    </source>
</evidence>
<keyword evidence="11" id="KW-0675">Receptor</keyword>
<dbReference type="InterPro" id="IPR043458">
    <property type="entry name" value="GPR158/179"/>
</dbReference>
<comment type="similarity">
    <text evidence="2">Belongs to the G-protein coupled receptor 3 family.</text>
</comment>
<feature type="compositionally biased region" description="Polar residues" evidence="17">
    <location>
        <begin position="1434"/>
        <end position="1444"/>
    </location>
</feature>
<keyword evidence="7" id="KW-0770">Synapse</keyword>
<name>A0AAV7Q599_PLEWA</name>
<protein>
    <recommendedName>
        <fullName evidence="19">G-protein coupled receptors family 3 profile domain-containing protein</fullName>
    </recommendedName>
</protein>
<feature type="compositionally biased region" description="Polar residues" evidence="17">
    <location>
        <begin position="1593"/>
        <end position="1611"/>
    </location>
</feature>
<dbReference type="PANTHER" id="PTHR32546">
    <property type="entry name" value="G-PROTEIN COUPLED RECEPTOR 158-RELATED"/>
    <property type="match status" value="1"/>
</dbReference>
<evidence type="ECO:0000256" key="11">
    <source>
        <dbReference type="ARBA" id="ARBA00023170"/>
    </source>
</evidence>
<sequence>MRSPGAEAGTCRRGTSPSTRITGAQKRGSGLGRGDEAAALKQASPSFSTAPTWLATPEADRADPDGSEAALAFLYSGDALRLAQANCTRRYEMKGLEGEPHAKFHTFVRSATDTLVHATNFLNMIFQTNDIRESSVQDDVEWYHALVRSVLEGDPRIYRAVLTFDAHPMSWKPQLVLQATKTNHEILLRDLTAAGSAADLSRDESFSALKQQKNPSLSKTILSNDLKSLDTPKWSRGDSYVMNFSHVRWSSPFLECEQNSFLPTWMVSLSAAFYGLKPDLSPEFKGVVRLDVKLQSLDINQCSSSPGWFTGTHQCDLNSTECVPQEGVGFVLGGYICVCRPGFYGTKLAPSTRQAWTLENTSQFAPQYGTEDSGSLLGCLPCQAGCATCVDDSPCFVQEDWSLRAAILAFQAFCMLAVFISMLVSYHFRKSKRIRASGVILLETILFGSLLLYFPVFILYFKPSLFRCLVLRWVRMLGFTIVYGTITLKLYRVLKVFLSRTAQRVPYMTSVRVLKMLAVILLLVLWFLTAWTVGMLENMDRNIPLVIRSQTPGGLYFYLCDYDRWDYMMAVAELLLLFWGSFLCYATRTVPSAFHEPRYMGVALHNEMVISAAFHVVRFLMVPTLHPDWTLLLFFIHTHVTVTLTLALLFIPKFLHAGAPLREEIAAEVYEDEMDLRRSGSYLNSSITSAWSEHSLDPDDIRDELKKLYAQLEVHKTKKMTTNNPHLQKKRSSRRGLGRSIMRRITEIPDSVSRQHSRDEKDSSGGGGSYPGSYKKKLCDASSSSVKVKDESLKHKVFSLKKSHSTYDHVRDQKENSPPRLESSSKDASLRDSLMRKKLAKKASQKSNNDSMDDAPLVYKSVSAHNLLADKRPLHPKPCTLQKSLSVLTSSKEKTMLSGRVFQVDDSCQTVGDMDKDKMAERSISPQVPDATGHQEALDRPAPVTDDTKQSGTLYEGVRSSLLAGSFDKAEVCPWELQDLPSATSESKSQKHVTYAPIKSSSMDTSQESGKLHSAIINPEQTTKHQSFTHSIDKTVVCPWEHQEPDHGQDETPVIIKESTSVVPSKPETPPEPGRKSENADSHEICRGGVAKDTGAKDKKLPWSPLAIRVSPGTAPAKVEEICPWESETPEFSNPEHRERPFGPRSTSEDIGGTETMHSVSAMKTQSLKELPQKKSLKGLVLAMRAFKAPLLVKAGSIEKDGWEKEARIEKDDHETTARNEKPNLANACPWDTKMVQTSSLAQEVSRKTQKPILEKAESKLAEICPWESEEATPSQENNTSSKNKEIFPWEASRQQKGCDQEHPLHTRSPRKEEMGLVDNGKSAITSKVQKQNSIREMVCPWESIEEPSAQFSRSREELPEVVSRAASIETKRVVVCPWEMTDTEKSMVEGSQSENVAPVQSKGSPKKSVSLDSKKGDICPWESLDSEEPLGTLSKSGSRSSDQGVVLNKSDSSESRRAQICPWELTEEDSSVKADVCSWEIGDPLTERARTRKEGLSAFQGRKGVKAGKDTSKDSGGNTTPRKLERLSNQRDVICPWESLDSQESPGTLSPSTSKPFDESPVVLKTSDSLDSKRDEICPWESVDSEEPLGTMSKSGSRTSEQGITLPTKSDSIDSRREEICPWETLQVNNITKADICPWEVESAIPTVTKTQTMQVSSQINEEDTPADHLQEGECIWDSEDTLPLTKSLSKSEEQIKDLGGAGMTHSKGLAKKWNYSLNKKPSDVVPWDNEDEQSLAKGAPAGPAKVHSPKSPKVLSPSGLQSTTIDADLKETSPVLDSGASKINKVDSLRTTACPWEVPDHSTGTKENILGCGKVLEVCPWEAVEDQPTCSPITHSNAAEPPPCDAKMPNPIKKPEVCPWDFE</sequence>
<evidence type="ECO:0000256" key="4">
    <source>
        <dbReference type="ARBA" id="ARBA00022692"/>
    </source>
</evidence>
<keyword evidence="21" id="KW-1185">Reference proteome</keyword>
<feature type="region of interest" description="Disordered" evidence="17">
    <location>
        <begin position="717"/>
        <end position="775"/>
    </location>
</feature>
<feature type="region of interest" description="Disordered" evidence="17">
    <location>
        <begin position="1264"/>
        <end position="1332"/>
    </location>
</feature>
<dbReference type="GO" id="GO:0045211">
    <property type="term" value="C:postsynaptic membrane"/>
    <property type="evidence" value="ECO:0007669"/>
    <property type="project" value="UniProtKB-SubCell"/>
</dbReference>
<evidence type="ECO:0000256" key="8">
    <source>
        <dbReference type="ARBA" id="ARBA00023040"/>
    </source>
</evidence>
<evidence type="ECO:0000256" key="16">
    <source>
        <dbReference type="ARBA" id="ARBA00034104"/>
    </source>
</evidence>
<keyword evidence="10" id="KW-1015">Disulfide bond</keyword>
<feature type="compositionally biased region" description="Basic and acidic residues" evidence="17">
    <location>
        <begin position="805"/>
        <end position="830"/>
    </location>
</feature>
<feature type="region of interest" description="Disordered" evidence="17">
    <location>
        <begin position="981"/>
        <end position="1006"/>
    </location>
</feature>
<evidence type="ECO:0000256" key="5">
    <source>
        <dbReference type="ARBA" id="ARBA00022729"/>
    </source>
</evidence>
<feature type="region of interest" description="Disordered" evidence="17">
    <location>
        <begin position="1655"/>
        <end position="1683"/>
    </location>
</feature>
<feature type="compositionally biased region" description="Basic and acidic residues" evidence="17">
    <location>
        <begin position="1486"/>
        <end position="1496"/>
    </location>
</feature>
<feature type="transmembrane region" description="Helical" evidence="18">
    <location>
        <begin position="401"/>
        <end position="426"/>
    </location>
</feature>
<feature type="region of interest" description="Disordered" evidence="17">
    <location>
        <begin position="1206"/>
        <end position="1227"/>
    </location>
</feature>
<feature type="compositionally biased region" description="Basic and acidic residues" evidence="17">
    <location>
        <begin position="1073"/>
        <end position="1086"/>
    </location>
</feature>
<proteinExistence type="inferred from homology"/>
<evidence type="ECO:0000256" key="13">
    <source>
        <dbReference type="ARBA" id="ARBA00023224"/>
    </source>
</evidence>
<evidence type="ECO:0000256" key="1">
    <source>
        <dbReference type="ARBA" id="ARBA00004487"/>
    </source>
</evidence>
<feature type="transmembrane region" description="Helical" evidence="18">
    <location>
        <begin position="473"/>
        <end position="492"/>
    </location>
</feature>
<feature type="compositionally biased region" description="Polar residues" evidence="17">
    <location>
        <begin position="13"/>
        <end position="22"/>
    </location>
</feature>
<keyword evidence="4 18" id="KW-0812">Transmembrane</keyword>
<feature type="compositionally biased region" description="Basic and acidic residues" evidence="17">
    <location>
        <begin position="1206"/>
        <end position="1222"/>
    </location>
</feature>
<comment type="caution">
    <text evidence="20">The sequence shown here is derived from an EMBL/GenBank/DDBJ whole genome shotgun (WGS) entry which is preliminary data.</text>
</comment>
<feature type="transmembrane region" description="Helical" evidence="18">
    <location>
        <begin position="567"/>
        <end position="587"/>
    </location>
</feature>
<feature type="compositionally biased region" description="Polar residues" evidence="17">
    <location>
        <begin position="1323"/>
        <end position="1332"/>
    </location>
</feature>
<feature type="transmembrane region" description="Helical" evidence="18">
    <location>
        <begin position="513"/>
        <end position="534"/>
    </location>
</feature>
<evidence type="ECO:0000259" key="19">
    <source>
        <dbReference type="PROSITE" id="PS50259"/>
    </source>
</evidence>
<dbReference type="Pfam" id="PF22572">
    <property type="entry name" value="GPR158_179_EC"/>
    <property type="match status" value="1"/>
</dbReference>
<dbReference type="InterPro" id="IPR054714">
    <property type="entry name" value="GPR158_179_extracellular"/>
</dbReference>
<feature type="domain" description="G-protein coupled receptors family 3 profile" evidence="19">
    <location>
        <begin position="403"/>
        <end position="653"/>
    </location>
</feature>
<dbReference type="EMBL" id="JANPWB010000010">
    <property type="protein sequence ID" value="KAJ1135449.1"/>
    <property type="molecule type" value="Genomic_DNA"/>
</dbReference>
<feature type="compositionally biased region" description="Basic and acidic residues" evidence="17">
    <location>
        <begin position="1569"/>
        <end position="1578"/>
    </location>
</feature>
<dbReference type="CDD" id="cd15293">
    <property type="entry name" value="7tmC_GPR158-like"/>
    <property type="match status" value="1"/>
</dbReference>
<evidence type="ECO:0000256" key="17">
    <source>
        <dbReference type="SAM" id="MobiDB-lite"/>
    </source>
</evidence>
<evidence type="ECO:0000256" key="3">
    <source>
        <dbReference type="ARBA" id="ARBA00022475"/>
    </source>
</evidence>
<dbReference type="Gene3D" id="3.30.450.20">
    <property type="entry name" value="PAS domain"/>
    <property type="match status" value="1"/>
</dbReference>
<dbReference type="CDD" id="cd00054">
    <property type="entry name" value="EGF_CA"/>
    <property type="match status" value="1"/>
</dbReference>
<keyword evidence="15" id="KW-0966">Cell projection</keyword>
<feature type="region of interest" description="Disordered" evidence="17">
    <location>
        <begin position="1722"/>
        <end position="1764"/>
    </location>
</feature>
<feature type="region of interest" description="Disordered" evidence="17">
    <location>
        <begin position="1384"/>
        <end position="1617"/>
    </location>
</feature>
<evidence type="ECO:0000256" key="6">
    <source>
        <dbReference type="ARBA" id="ARBA00022989"/>
    </source>
</evidence>
<gene>
    <name evidence="20" type="ORF">NDU88_001889</name>
</gene>
<keyword evidence="12" id="KW-0325">Glycoprotein</keyword>
<evidence type="ECO:0000256" key="12">
    <source>
        <dbReference type="ARBA" id="ARBA00023180"/>
    </source>
</evidence>
<accession>A0AAV7Q599</accession>
<dbReference type="Proteomes" id="UP001066276">
    <property type="component" value="Chromosome 6"/>
</dbReference>
<feature type="compositionally biased region" description="Polar residues" evidence="17">
    <location>
        <begin position="1272"/>
        <end position="1282"/>
    </location>
</feature>
<dbReference type="PANTHER" id="PTHR32546:SF7">
    <property type="entry name" value="G-PROTEIN COUPLED RECEPTOR 179-RELATED"/>
    <property type="match status" value="1"/>
</dbReference>
<evidence type="ECO:0000313" key="21">
    <source>
        <dbReference type="Proteomes" id="UP001066276"/>
    </source>
</evidence>
<evidence type="ECO:0000256" key="2">
    <source>
        <dbReference type="ARBA" id="ARBA00007242"/>
    </source>
</evidence>
<feature type="compositionally biased region" description="Polar residues" evidence="17">
    <location>
        <begin position="1541"/>
        <end position="1556"/>
    </location>
</feature>
<evidence type="ECO:0000256" key="9">
    <source>
        <dbReference type="ARBA" id="ARBA00023136"/>
    </source>
</evidence>
<feature type="region of interest" description="Disordered" evidence="17">
    <location>
        <begin position="926"/>
        <end position="952"/>
    </location>
</feature>
<feature type="region of interest" description="Disordered" evidence="17">
    <location>
        <begin position="804"/>
        <end position="830"/>
    </location>
</feature>
<feature type="region of interest" description="Disordered" evidence="17">
    <location>
        <begin position="1"/>
        <end position="51"/>
    </location>
</feature>
<dbReference type="GO" id="GO:0043005">
    <property type="term" value="C:neuron projection"/>
    <property type="evidence" value="ECO:0007669"/>
    <property type="project" value="UniProtKB-SubCell"/>
</dbReference>
<dbReference type="GO" id="GO:0004930">
    <property type="term" value="F:G protein-coupled receptor activity"/>
    <property type="evidence" value="ECO:0007669"/>
    <property type="project" value="UniProtKB-KW"/>
</dbReference>
<dbReference type="Pfam" id="PF00003">
    <property type="entry name" value="7tm_3"/>
    <property type="match status" value="1"/>
</dbReference>
<feature type="transmembrane region" description="Helical" evidence="18">
    <location>
        <begin position="438"/>
        <end position="461"/>
    </location>
</feature>
<evidence type="ECO:0000256" key="15">
    <source>
        <dbReference type="ARBA" id="ARBA00023273"/>
    </source>
</evidence>
<feature type="region of interest" description="Disordered" evidence="17">
    <location>
        <begin position="1689"/>
        <end position="1708"/>
    </location>
</feature>
<evidence type="ECO:0000256" key="14">
    <source>
        <dbReference type="ARBA" id="ARBA00023257"/>
    </source>
</evidence>
<keyword evidence="14" id="KW-0628">Postsynaptic cell membrane</keyword>
<comment type="subcellular location">
    <subcellularLocation>
        <location evidence="1">Cell projection</location>
        <location evidence="1">Neuron projection</location>
    </subcellularLocation>
    <subcellularLocation>
        <location evidence="16">Postsynaptic cell membrane</location>
        <topology evidence="16">Multi-pass membrane protein</topology>
    </subcellularLocation>
</comment>
<evidence type="ECO:0000313" key="20">
    <source>
        <dbReference type="EMBL" id="KAJ1135449.1"/>
    </source>
</evidence>
<dbReference type="InterPro" id="IPR017978">
    <property type="entry name" value="GPCR_3_C"/>
</dbReference>
<keyword evidence="8" id="KW-0297">G-protein coupled receptor</keyword>
<feature type="compositionally biased region" description="Basic and acidic residues" evidence="17">
    <location>
        <begin position="1297"/>
        <end position="1315"/>
    </location>
</feature>
<feature type="transmembrane region" description="Helical" evidence="18">
    <location>
        <begin position="629"/>
        <end position="651"/>
    </location>
</feature>
<reference evidence="20" key="1">
    <citation type="journal article" date="2022" name="bioRxiv">
        <title>Sequencing and chromosome-scale assembly of the giantPleurodeles waltlgenome.</title>
        <authorList>
            <person name="Brown T."/>
            <person name="Elewa A."/>
            <person name="Iarovenko S."/>
            <person name="Subramanian E."/>
            <person name="Araus A.J."/>
            <person name="Petzold A."/>
            <person name="Susuki M."/>
            <person name="Suzuki K.-i.T."/>
            <person name="Hayashi T."/>
            <person name="Toyoda A."/>
            <person name="Oliveira C."/>
            <person name="Osipova E."/>
            <person name="Leigh N.D."/>
            <person name="Simon A."/>
            <person name="Yun M.H."/>
        </authorList>
    </citation>
    <scope>NUCLEOTIDE SEQUENCE</scope>
    <source>
        <strain evidence="20">20211129_DDA</strain>
        <tissue evidence="20">Liver</tissue>
    </source>
</reference>
<evidence type="ECO:0000256" key="18">
    <source>
        <dbReference type="SAM" id="Phobius"/>
    </source>
</evidence>
<evidence type="ECO:0000256" key="7">
    <source>
        <dbReference type="ARBA" id="ARBA00023018"/>
    </source>
</evidence>
<feature type="region of interest" description="Disordered" evidence="17">
    <location>
        <begin position="1058"/>
        <end position="1102"/>
    </location>
</feature>
<organism evidence="20 21">
    <name type="scientific">Pleurodeles waltl</name>
    <name type="common">Iberian ribbed newt</name>
    <dbReference type="NCBI Taxonomy" id="8319"/>
    <lineage>
        <taxon>Eukaryota</taxon>
        <taxon>Metazoa</taxon>
        <taxon>Chordata</taxon>
        <taxon>Craniata</taxon>
        <taxon>Vertebrata</taxon>
        <taxon>Euteleostomi</taxon>
        <taxon>Amphibia</taxon>
        <taxon>Batrachia</taxon>
        <taxon>Caudata</taxon>
        <taxon>Salamandroidea</taxon>
        <taxon>Salamandridae</taxon>
        <taxon>Pleurodelinae</taxon>
        <taxon>Pleurodeles</taxon>
    </lineage>
</organism>
<keyword evidence="6 18" id="KW-1133">Transmembrane helix</keyword>
<feature type="region of interest" description="Disordered" evidence="17">
    <location>
        <begin position="1125"/>
        <end position="1153"/>
    </location>
</feature>
<keyword evidence="5" id="KW-0732">Signal</keyword>
<feature type="compositionally biased region" description="Basic residues" evidence="17">
    <location>
        <begin position="727"/>
        <end position="737"/>
    </location>
</feature>
<keyword evidence="3" id="KW-1003">Cell membrane</keyword>
<keyword evidence="9 18" id="KW-0472">Membrane</keyword>